<protein>
    <submittedName>
        <fullName evidence="2">DUF523 and DUF1722 domain-containing protein</fullName>
    </submittedName>
</protein>
<dbReference type="PANTHER" id="PTHR30087:SF0">
    <property type="entry name" value="INNER MEMBRANE PROTEIN"/>
    <property type="match status" value="1"/>
</dbReference>
<dbReference type="EMBL" id="JAPQES010000007">
    <property type="protein sequence ID" value="MCY6372300.1"/>
    <property type="molecule type" value="Genomic_DNA"/>
</dbReference>
<organism evidence="2 3">
    <name type="scientific">Clostridium ganghwense</name>
    <dbReference type="NCBI Taxonomy" id="312089"/>
    <lineage>
        <taxon>Bacteria</taxon>
        <taxon>Bacillati</taxon>
        <taxon>Bacillota</taxon>
        <taxon>Clostridia</taxon>
        <taxon>Eubacteriales</taxon>
        <taxon>Clostridiaceae</taxon>
        <taxon>Clostridium</taxon>
    </lineage>
</organism>
<dbReference type="PANTHER" id="PTHR30087">
    <property type="entry name" value="INNER MEMBRANE PROTEIN"/>
    <property type="match status" value="1"/>
</dbReference>
<keyword evidence="3" id="KW-1185">Reference proteome</keyword>
<name>A0ABT4CT94_9CLOT</name>
<gene>
    <name evidence="2" type="ORF">OXH55_16840</name>
</gene>
<evidence type="ECO:0000259" key="1">
    <source>
        <dbReference type="Pfam" id="PF08349"/>
    </source>
</evidence>
<proteinExistence type="predicted"/>
<dbReference type="Proteomes" id="UP001079657">
    <property type="component" value="Unassembled WGS sequence"/>
</dbReference>
<sequence length="321" mass="37762">MYEFKRPTILVSKCLGFEACRYNGQMAKDDFVNNLKNYVEFITVCPEVEIGLETPRECIRIVKEKDNIKLIQPKTGKDYTEVMFEFSNEFLNSIEEVDGFILKSRSPSCGTKDVKMYTGIEKGSSSSKGKGIFGGVVIEKFTNAAIEDEGRLRDFNIREHFLTKIFILRDFRYVKNLKSIEEIINFHKRNKLLFSMYNRRQFKNLNSVLENKKQKKVSEILREYEEYLKLILARNARYTSKVSTLKECYEYFSKYLSQEEKKFTVETIEKYKNGHIPYNVPLYLLKSYAVRFNDKNIISQSLFNPYPEELVEMRDSGKALI</sequence>
<dbReference type="InterPro" id="IPR007553">
    <property type="entry name" value="2-thiour_desulf"/>
</dbReference>
<accession>A0ABT4CT94</accession>
<dbReference type="Pfam" id="PF08349">
    <property type="entry name" value="DUF1722"/>
    <property type="match status" value="1"/>
</dbReference>
<dbReference type="Pfam" id="PF04463">
    <property type="entry name" value="2-thiour_desulf"/>
    <property type="match status" value="1"/>
</dbReference>
<evidence type="ECO:0000313" key="3">
    <source>
        <dbReference type="Proteomes" id="UP001079657"/>
    </source>
</evidence>
<feature type="domain" description="DUF1722" evidence="1">
    <location>
        <begin position="191"/>
        <end position="307"/>
    </location>
</feature>
<comment type="caution">
    <text evidence="2">The sequence shown here is derived from an EMBL/GenBank/DDBJ whole genome shotgun (WGS) entry which is preliminary data.</text>
</comment>
<dbReference type="RefSeq" id="WP_268051265.1">
    <property type="nucleotide sequence ID" value="NZ_JAPQES010000007.1"/>
</dbReference>
<reference evidence="2" key="1">
    <citation type="submission" date="2022-12" db="EMBL/GenBank/DDBJ databases">
        <authorList>
            <person name="Wang J."/>
        </authorList>
    </citation>
    <scope>NUCLEOTIDE SEQUENCE</scope>
    <source>
        <strain evidence="2">HY-42-06</strain>
    </source>
</reference>
<evidence type="ECO:0000313" key="2">
    <source>
        <dbReference type="EMBL" id="MCY6372300.1"/>
    </source>
</evidence>
<dbReference type="InterPro" id="IPR013560">
    <property type="entry name" value="DUF1722"/>
</dbReference>